<organism evidence="3 4">
    <name type="scientific">Meloidogyne hapla</name>
    <name type="common">Root-knot nematode worm</name>
    <dbReference type="NCBI Taxonomy" id="6305"/>
    <lineage>
        <taxon>Eukaryota</taxon>
        <taxon>Metazoa</taxon>
        <taxon>Ecdysozoa</taxon>
        <taxon>Nematoda</taxon>
        <taxon>Chromadorea</taxon>
        <taxon>Rhabditida</taxon>
        <taxon>Tylenchina</taxon>
        <taxon>Tylenchomorpha</taxon>
        <taxon>Tylenchoidea</taxon>
        <taxon>Meloidogynidae</taxon>
        <taxon>Meloidogyninae</taxon>
        <taxon>Meloidogyne</taxon>
    </lineage>
</organism>
<feature type="compositionally biased region" description="Polar residues" evidence="1">
    <location>
        <begin position="178"/>
        <end position="189"/>
    </location>
</feature>
<dbReference type="Proteomes" id="UP000095281">
    <property type="component" value="Unplaced"/>
</dbReference>
<name>A0A1I8BVY9_MELHA</name>
<dbReference type="AlphaFoldDB" id="A0A1I8BVY9"/>
<evidence type="ECO:0000313" key="4">
    <source>
        <dbReference type="WBParaSite" id="MhA1_Contig686.frz3.gene3"/>
    </source>
</evidence>
<dbReference type="WBParaSite" id="MhA1_Contig686.frz3.gene3">
    <property type="protein sequence ID" value="MhA1_Contig686.frz3.gene3"/>
    <property type="gene ID" value="MhA1_Contig686.frz3.gene3"/>
</dbReference>
<keyword evidence="3" id="KW-1185">Reference proteome</keyword>
<feature type="compositionally biased region" description="Polar residues" evidence="1">
    <location>
        <begin position="162"/>
        <end position="171"/>
    </location>
</feature>
<feature type="signal peptide" evidence="2">
    <location>
        <begin position="1"/>
        <end position="23"/>
    </location>
</feature>
<evidence type="ECO:0000313" key="3">
    <source>
        <dbReference type="Proteomes" id="UP000095281"/>
    </source>
</evidence>
<accession>A0A1I8BVY9</accession>
<feature type="chain" id="PRO_5009316239" evidence="2">
    <location>
        <begin position="24"/>
        <end position="283"/>
    </location>
</feature>
<reference evidence="4" key="1">
    <citation type="submission" date="2016-11" db="UniProtKB">
        <authorList>
            <consortium name="WormBaseParasite"/>
        </authorList>
    </citation>
    <scope>IDENTIFICATION</scope>
</reference>
<proteinExistence type="predicted"/>
<evidence type="ECO:0000256" key="1">
    <source>
        <dbReference type="SAM" id="MobiDB-lite"/>
    </source>
</evidence>
<feature type="region of interest" description="Disordered" evidence="1">
    <location>
        <begin position="162"/>
        <end position="283"/>
    </location>
</feature>
<feature type="compositionally biased region" description="Basic and acidic residues" evidence="1">
    <location>
        <begin position="193"/>
        <end position="206"/>
    </location>
</feature>
<feature type="compositionally biased region" description="Low complexity" evidence="1">
    <location>
        <begin position="212"/>
        <end position="253"/>
    </location>
</feature>
<protein>
    <submittedName>
        <fullName evidence="4">Uncharacterized protein</fullName>
    </submittedName>
</protein>
<keyword evidence="2" id="KW-0732">Signal</keyword>
<evidence type="ECO:0000256" key="2">
    <source>
        <dbReference type="SAM" id="SignalP"/>
    </source>
</evidence>
<sequence length="283" mass="31760">MSLFHLTIFLFFFISNLPPLVNGMQSVDPLDSNQQTFDNKNLPQHSVNVYRFYYRYLSDNNLRDYVQENVINHQLFEQLLQDNDYNQGRIQFIESIQKSIRDRKIFIHCNANEVREIVYLPPVSGVEQTIHQESEGDIGPSSYWETGSDVVHNWESGSNFDVDFGQTSYQETEGDVGPSSQWETESVGQTIHRGNESDVEQPRGIDSDVEQSSQPHSGSLSSKSNRGSGDNSRSGIRSVPGSSRHASASSSSRSSRDSNGGLSKLFGKLFNCCSGKDRKNGDD</sequence>